<keyword evidence="1" id="KW-0675">Receptor</keyword>
<dbReference type="Proteomes" id="UP000027661">
    <property type="component" value="Unassembled WGS sequence"/>
</dbReference>
<sequence>MFSIFLRSRAGEPFKELGEERRIFKSQRMGYLLYEHIRNYFGVKVTKGVAFQFMVNNLLSKECGYRSITFMVKLDITF</sequence>
<reference evidence="1 2" key="1">
    <citation type="submission" date="2014-04" db="EMBL/GenBank/DDBJ databases">
        <authorList>
            <person name="Sears C."/>
            <person name="Carroll K."/>
            <person name="Sack B.R."/>
            <person name="Qadri F."/>
            <person name="Myers L.L."/>
            <person name="Chung G.-T."/>
            <person name="Escheverria P."/>
            <person name="Fraser C.M."/>
            <person name="Sadzewicz L."/>
            <person name="Shefchek K.A."/>
            <person name="Tallon L."/>
            <person name="Das S.P."/>
            <person name="Daugherty S."/>
            <person name="Mongodin E.F."/>
        </authorList>
    </citation>
    <scope>NUCLEOTIDE SEQUENCE [LARGE SCALE GENOMIC DNA]</scope>
    <source>
        <strain evidence="1 2">3975 RP4</strain>
    </source>
</reference>
<organism evidence="1 2">
    <name type="scientific">Phocaeicola vulgatus str. 3975 RP4</name>
    <dbReference type="NCBI Taxonomy" id="1339352"/>
    <lineage>
        <taxon>Bacteria</taxon>
        <taxon>Pseudomonadati</taxon>
        <taxon>Bacteroidota</taxon>
        <taxon>Bacteroidia</taxon>
        <taxon>Bacteroidales</taxon>
        <taxon>Bacteroidaceae</taxon>
        <taxon>Phocaeicola</taxon>
    </lineage>
</organism>
<dbReference type="PATRIC" id="fig|1339352.3.peg.3586"/>
<accession>A0A069S4M0</accession>
<name>A0A069S4M0_PHOVU</name>
<evidence type="ECO:0000313" key="1">
    <source>
        <dbReference type="EMBL" id="KDS45413.1"/>
    </source>
</evidence>
<gene>
    <name evidence="1" type="ORF">M099_3822</name>
</gene>
<proteinExistence type="predicted"/>
<dbReference type="EMBL" id="JNHM01000143">
    <property type="protein sequence ID" value="KDS45413.1"/>
    <property type="molecule type" value="Genomic_DNA"/>
</dbReference>
<protein>
    <submittedName>
        <fullName evidence="1">TonB dependent receptor domain protein</fullName>
    </submittedName>
</protein>
<comment type="caution">
    <text evidence="1">The sequence shown here is derived from an EMBL/GenBank/DDBJ whole genome shotgun (WGS) entry which is preliminary data.</text>
</comment>
<evidence type="ECO:0000313" key="2">
    <source>
        <dbReference type="Proteomes" id="UP000027661"/>
    </source>
</evidence>
<dbReference type="AlphaFoldDB" id="A0A069S4M0"/>